<feature type="region of interest" description="Disordered" evidence="1">
    <location>
        <begin position="281"/>
        <end position="313"/>
    </location>
</feature>
<evidence type="ECO:0000256" key="1">
    <source>
        <dbReference type="SAM" id="MobiDB-lite"/>
    </source>
</evidence>
<gene>
    <name evidence="2" type="ORF">A4R26_00560</name>
</gene>
<comment type="caution">
    <text evidence="2">The sequence shown here is derived from an EMBL/GenBank/DDBJ whole genome shotgun (WGS) entry which is preliminary data.</text>
</comment>
<dbReference type="Proteomes" id="UP000192276">
    <property type="component" value="Unassembled WGS sequence"/>
</dbReference>
<proteinExistence type="predicted"/>
<name>A0A1V9GCN9_9BACT</name>
<reference evidence="3" key="1">
    <citation type="submission" date="2016-04" db="EMBL/GenBank/DDBJ databases">
        <authorList>
            <person name="Chen L."/>
            <person name="Zhuang W."/>
            <person name="Wang G."/>
        </authorList>
    </citation>
    <scope>NUCLEOTIDE SEQUENCE [LARGE SCALE GENOMIC DNA]</scope>
    <source>
        <strain evidence="3">208</strain>
    </source>
</reference>
<dbReference type="Pfam" id="PF19268">
    <property type="entry name" value="CIS_TMP"/>
    <property type="match status" value="1"/>
</dbReference>
<dbReference type="STRING" id="550983.A4R26_00560"/>
<accession>A0A1V9GCN9</accession>
<dbReference type="RefSeq" id="WP_081158572.1">
    <property type="nucleotide sequence ID" value="NZ_LWBP01000001.1"/>
</dbReference>
<keyword evidence="3" id="KW-1185">Reference proteome</keyword>
<dbReference type="InterPro" id="IPR045538">
    <property type="entry name" value="CIS_TMP"/>
</dbReference>
<evidence type="ECO:0000313" key="3">
    <source>
        <dbReference type="Proteomes" id="UP000192276"/>
    </source>
</evidence>
<protein>
    <submittedName>
        <fullName evidence="2">Uncharacterized protein</fullName>
    </submittedName>
</protein>
<dbReference type="EMBL" id="LWBP01000001">
    <property type="protein sequence ID" value="OQP68334.1"/>
    <property type="molecule type" value="Genomic_DNA"/>
</dbReference>
<sequence>MQHLIKKQIIELTIDKRLDAFDIQQQVSDWYWHHFLSLLEIELNKLSAPGTVQYIDRLEIDLGAIDVQQLQKTQLHKIAIPAITNKLQEHIDVHHTTTGKRAGPQHAFTQWLHYMQKGYLPWNVLRISEDWLHKVLEELAVNHHSVTMLREEIRNNKTVAIRIAQQHTAAWLTQLITVFTASDQNRLPGAIAEAEQFFNSLQKAGAAQLAVPNRKECWQQIITLAAATGTTLTTTQLATTIIQENLTIEHLPALEKIMPQTAGYTQLQPALAAVQHQLQREAGARQREAGDTAISRDKKNIADNGEQPAADSKRRWLKEEDGMFVQHAGLVLVHPFLRSLFSLCGLLGGKHFSNAASRQKAIYLLHYIATGATTAEEHELVIPKILCGYAIEEPVNTDIILTINELQEADDLLRAAISQWNILKNTSPDGLRQGFLQRNGKLYTKNEQLYIAVEKNAIDVLLDHLPWNLSLIRLPWWGEIIRVEWR</sequence>
<organism evidence="2 3">
    <name type="scientific">Niastella populi</name>
    <dbReference type="NCBI Taxonomy" id="550983"/>
    <lineage>
        <taxon>Bacteria</taxon>
        <taxon>Pseudomonadati</taxon>
        <taxon>Bacteroidota</taxon>
        <taxon>Chitinophagia</taxon>
        <taxon>Chitinophagales</taxon>
        <taxon>Chitinophagaceae</taxon>
        <taxon>Niastella</taxon>
    </lineage>
</organism>
<evidence type="ECO:0000313" key="2">
    <source>
        <dbReference type="EMBL" id="OQP68334.1"/>
    </source>
</evidence>
<dbReference type="AlphaFoldDB" id="A0A1V9GCN9"/>
<dbReference type="OrthoDB" id="1488184at2"/>
<feature type="compositionally biased region" description="Basic and acidic residues" evidence="1">
    <location>
        <begin position="281"/>
        <end position="301"/>
    </location>
</feature>